<keyword evidence="3 5" id="KW-1133">Transmembrane helix</keyword>
<evidence type="ECO:0000256" key="5">
    <source>
        <dbReference type="SAM" id="Phobius"/>
    </source>
</evidence>
<comment type="caution">
    <text evidence="6">The sequence shown here is derived from an EMBL/GenBank/DDBJ whole genome shotgun (WGS) entry which is preliminary data.</text>
</comment>
<evidence type="ECO:0000313" key="6">
    <source>
        <dbReference type="EMBL" id="OZJ01408.1"/>
    </source>
</evidence>
<evidence type="ECO:0000256" key="1">
    <source>
        <dbReference type="ARBA" id="ARBA00004141"/>
    </source>
</evidence>
<keyword evidence="2 5" id="KW-0812">Transmembrane</keyword>
<sequence length="86" mass="9550">MAGIYYMLAKFTVIYGGQFSKLKPMTYSTIFILFDLISIVLQAIGGGMAAVALLNNTNTDDGTHITFGPTKYGWRYNAEYADLHSR</sequence>
<evidence type="ECO:0000256" key="2">
    <source>
        <dbReference type="ARBA" id="ARBA00022692"/>
    </source>
</evidence>
<dbReference type="EMBL" id="MVBO01000392">
    <property type="protein sequence ID" value="OZJ01408.1"/>
    <property type="molecule type" value="Genomic_DNA"/>
</dbReference>
<reference evidence="6 7" key="1">
    <citation type="journal article" date="2017" name="Mycologia">
        <title>Bifiguratus adelaidae, gen. et sp. nov., a new member of Mucoromycotina in endophytic and soil-dwelling habitats.</title>
        <authorList>
            <person name="Torres-Cruz T.J."/>
            <person name="Billingsley Tobias T.L."/>
            <person name="Almatruk M."/>
            <person name="Hesse C."/>
            <person name="Kuske C.R."/>
            <person name="Desiro A."/>
            <person name="Benucci G.M."/>
            <person name="Bonito G."/>
            <person name="Stajich J.E."/>
            <person name="Dunlap C."/>
            <person name="Arnold A.E."/>
            <person name="Porras-Alfaro A."/>
        </authorList>
    </citation>
    <scope>NUCLEOTIDE SEQUENCE [LARGE SCALE GENOMIC DNA]</scope>
    <source>
        <strain evidence="6 7">AZ0501</strain>
    </source>
</reference>
<dbReference type="GO" id="GO:0000324">
    <property type="term" value="C:fungal-type vacuole"/>
    <property type="evidence" value="ECO:0007669"/>
    <property type="project" value="TreeGrafter"/>
</dbReference>
<comment type="subcellular location">
    <subcellularLocation>
        <location evidence="1">Membrane</location>
        <topology evidence="1">Multi-pass membrane protein</topology>
    </subcellularLocation>
</comment>
<dbReference type="InterPro" id="IPR007568">
    <property type="entry name" value="RTA1"/>
</dbReference>
<keyword evidence="7" id="KW-1185">Reference proteome</keyword>
<name>A0A261XSR3_9FUNG</name>
<proteinExistence type="predicted"/>
<dbReference type="AlphaFoldDB" id="A0A261XSR3"/>
<accession>A0A261XSR3</accession>
<evidence type="ECO:0000256" key="4">
    <source>
        <dbReference type="ARBA" id="ARBA00023136"/>
    </source>
</evidence>
<feature type="transmembrane region" description="Helical" evidence="5">
    <location>
        <begin position="30"/>
        <end position="54"/>
    </location>
</feature>
<evidence type="ECO:0000313" key="7">
    <source>
        <dbReference type="Proteomes" id="UP000242875"/>
    </source>
</evidence>
<dbReference type="PANTHER" id="PTHR31465">
    <property type="entry name" value="PROTEIN RTA1-RELATED"/>
    <property type="match status" value="1"/>
</dbReference>
<dbReference type="Proteomes" id="UP000242875">
    <property type="component" value="Unassembled WGS sequence"/>
</dbReference>
<keyword evidence="4 5" id="KW-0472">Membrane</keyword>
<dbReference type="Pfam" id="PF04479">
    <property type="entry name" value="RTA1"/>
    <property type="match status" value="1"/>
</dbReference>
<gene>
    <name evidence="6" type="ORF">BZG36_05660</name>
</gene>
<organism evidence="6 7">
    <name type="scientific">Bifiguratus adelaidae</name>
    <dbReference type="NCBI Taxonomy" id="1938954"/>
    <lineage>
        <taxon>Eukaryota</taxon>
        <taxon>Fungi</taxon>
        <taxon>Fungi incertae sedis</taxon>
        <taxon>Mucoromycota</taxon>
        <taxon>Mucoromycotina</taxon>
        <taxon>Endogonomycetes</taxon>
        <taxon>Endogonales</taxon>
        <taxon>Endogonales incertae sedis</taxon>
        <taxon>Bifiguratus</taxon>
    </lineage>
</organism>
<evidence type="ECO:0000256" key="3">
    <source>
        <dbReference type="ARBA" id="ARBA00022989"/>
    </source>
</evidence>
<dbReference type="OrthoDB" id="3358017at2759"/>
<dbReference type="PANTHER" id="PTHR31465:SF9">
    <property type="entry name" value="SPHINGOID LONG-CHAIN BASE TRANSPORTER RSB1"/>
    <property type="match status" value="1"/>
</dbReference>
<dbReference type="GO" id="GO:0005886">
    <property type="term" value="C:plasma membrane"/>
    <property type="evidence" value="ECO:0007669"/>
    <property type="project" value="TreeGrafter"/>
</dbReference>
<protein>
    <submittedName>
        <fullName evidence="6">Uncharacterized protein</fullName>
    </submittedName>
</protein>
<feature type="non-terminal residue" evidence="6">
    <location>
        <position position="86"/>
    </location>
</feature>